<keyword evidence="1" id="KW-1188">Viral release from host cell</keyword>
<dbReference type="PANTHER" id="PTHR37813:SF1">
    <property type="entry name" value="FELS-2 PROPHAGE PROTEIN"/>
    <property type="match status" value="1"/>
</dbReference>
<dbReference type="PANTHER" id="PTHR37813">
    <property type="entry name" value="FELS-2 PROPHAGE PROTEIN"/>
    <property type="match status" value="1"/>
</dbReference>
<name>A0A3Q8CD07_9LACO</name>
<feature type="domain" description="Phage tail tape measure protein" evidence="3">
    <location>
        <begin position="208"/>
        <end position="417"/>
    </location>
</feature>
<evidence type="ECO:0000313" key="4">
    <source>
        <dbReference type="EMBL" id="AUJ29633.1"/>
    </source>
</evidence>
<dbReference type="NCBIfam" id="TIGR01760">
    <property type="entry name" value="tape_meas_TP901"/>
    <property type="match status" value="1"/>
</dbReference>
<evidence type="ECO:0000259" key="3">
    <source>
        <dbReference type="Pfam" id="PF10145"/>
    </source>
</evidence>
<feature type="coiled-coil region" evidence="2">
    <location>
        <begin position="427"/>
        <end position="478"/>
    </location>
</feature>
<dbReference type="Proteomes" id="UP000314960">
    <property type="component" value="Chromosome"/>
</dbReference>
<dbReference type="Pfam" id="PF10145">
    <property type="entry name" value="PhageMin_Tail"/>
    <property type="match status" value="1"/>
</dbReference>
<proteinExistence type="predicted"/>
<sequence>MADEVLGRMVIELGLKDSAFSKGITGANKMVRNSMAEMKASMSVVGQAGSKYDLLATKQRGLTKVLEAQKAQMELLRKSYQGSLTETGQATKKTADYARQFNNASAKVSALNSQLIANAKAMAAARIETTGFTGKLNAFGKSAQTVGDKMKSIGDSATMKLTAPIALGFGYAIKKSIDLQNEMITIKNLLVTGGESASEAMSGVKQMQKDALTYSNKYGVSQQEIAKGYTELVKRGYTSKQALGAMKSELQASKASGDDFSDVITVASQTLESFGMKAKTTAGMTKNTKTVVNDLAYAADMTSTNFSDLGVGMSYVGSTAHQAGFSLSETASAMGILSNNGLEADKAGTGLRKAINSLVSPTDSATSALKDMGLSTKDFVGQNGKMKSMSTIFGILNDHMKGLSDVKKQDIFHTIFGTTGQQAGIILAENSKQLEELNKKVADSAKNNYVQSLAEKNMKSAQNQLKILKESLTNLGITAANDVLPAIEPVIKDVTKLVQKFGDLDSGTQKNIVKAALLAAAFGPVVSILGRTVSMTGKLASGTVSIASWIAQMSAGKTAMAEFGTASKIASVGTETIATGATGATGALSLLNPWVLGIAGTVAVGALAWESFGKKMYDSSQRTQRWGADVGSSADQAATKFKDYSTKASVALSDTASSAKTNGKQIESAFKGMAKSAEDAAKKQKTAAEKFAESVGGSAGAAIEAEAEKEDKNNQTHISKIKKYYNQVQTITKQARDNNVALTADQRSQLYNLQQKMAQEQVKVLGLSAKNQRLVLKAELNQTNNMTTSQLTSMANAASEAANKELDNYNTTYGKIKSSTVLTTKEKNKALEALETEHNNTMNQLGTAYINAERAKGYHEKTILQDMQNSYGWTAKQAQSAYDAFNAAQKKTSSTVIKVSDDMKKGVADAANNWNNLVFDKKTGTLKTNAQEEVTKALQSTKGWNNIQLLEKKGLMSTNANQMVAQGLIANKDWNNLNWLVKHAKLNDDTKVATMSALVSANQWNTKDWKTAKMLATDETNKAVVSALNDMGKWQGLTPKQQQMIAQAQTGPALTKALQDLGVWNSLSVHEKNLIANDKASGVASAAGRALQYYYDHSPDKKTTLTTEYISIHKDYAQAVGGKQLQVNAKGTDNHPGGPMMVNDQKGSTYQELVSLPNGQSFIPMGRNVIFDAPRGTRVLKASMTEKLMSILPKYATGIGIPSNAKVLSSAIDVTNRLNAAKKNSSSITNVDMSGVENKLDLVAKLLLTLTQKDTTLNIDGKAIAKTVSDMQMNAVNLTGRRVFANG</sequence>
<reference evidence="4 5" key="1">
    <citation type="submission" date="2016-11" db="EMBL/GenBank/DDBJ databases">
        <title>Interaction between Lactobacillus species and yeast in water kefir.</title>
        <authorList>
            <person name="Behr J."/>
            <person name="Xu D."/>
            <person name="Vogel R.F."/>
        </authorList>
    </citation>
    <scope>NUCLEOTIDE SEQUENCE [LARGE SCALE GENOMIC DNA]</scope>
    <source>
        <strain evidence="4 5">TMW 1.1822</strain>
    </source>
</reference>
<accession>A0A3Q8CD07</accession>
<evidence type="ECO:0000313" key="5">
    <source>
        <dbReference type="Proteomes" id="UP000314960"/>
    </source>
</evidence>
<evidence type="ECO:0000256" key="2">
    <source>
        <dbReference type="SAM" id="Coils"/>
    </source>
</evidence>
<protein>
    <submittedName>
        <fullName evidence="4">Phage tail tape measure protein</fullName>
    </submittedName>
</protein>
<dbReference type="KEGG" id="lhw:BSQ49_05115"/>
<keyword evidence="2" id="KW-0175">Coiled coil</keyword>
<organism evidence="4 5">
    <name type="scientific">Liquorilactobacillus hordei</name>
    <dbReference type="NCBI Taxonomy" id="468911"/>
    <lineage>
        <taxon>Bacteria</taxon>
        <taxon>Bacillati</taxon>
        <taxon>Bacillota</taxon>
        <taxon>Bacilli</taxon>
        <taxon>Lactobacillales</taxon>
        <taxon>Lactobacillaceae</taxon>
        <taxon>Liquorilactobacillus</taxon>
    </lineage>
</organism>
<gene>
    <name evidence="4" type="ORF">BSQ49_05115</name>
</gene>
<evidence type="ECO:0000256" key="1">
    <source>
        <dbReference type="ARBA" id="ARBA00022612"/>
    </source>
</evidence>
<dbReference type="InterPro" id="IPR010090">
    <property type="entry name" value="Phage_tape_meas"/>
</dbReference>
<dbReference type="RefSeq" id="WP_141053247.1">
    <property type="nucleotide sequence ID" value="NZ_CP018176.1"/>
</dbReference>
<dbReference type="EMBL" id="CP018176">
    <property type="protein sequence ID" value="AUJ29633.1"/>
    <property type="molecule type" value="Genomic_DNA"/>
</dbReference>